<dbReference type="AlphaFoldDB" id="A0AAV8ZTD2"/>
<dbReference type="EMBL" id="JANEYF010000527">
    <property type="protein sequence ID" value="KAJ8969482.1"/>
    <property type="molecule type" value="Genomic_DNA"/>
</dbReference>
<protein>
    <submittedName>
        <fullName evidence="1">Uncharacterized protein</fullName>
    </submittedName>
</protein>
<evidence type="ECO:0000313" key="2">
    <source>
        <dbReference type="Proteomes" id="UP001162156"/>
    </source>
</evidence>
<sequence length="91" mass="10915">MMENYLPSPNTAIVISTNDNVNHADLENDTQLYRESDSDRSYWNRSNILWLINLYKEHSNLFKTMIIRNEKVWEKKWERIPMNNVKINSGI</sequence>
<dbReference type="Proteomes" id="UP001162156">
    <property type="component" value="Unassembled WGS sequence"/>
</dbReference>
<proteinExistence type="predicted"/>
<comment type="caution">
    <text evidence="1">The sequence shown here is derived from an EMBL/GenBank/DDBJ whole genome shotgun (WGS) entry which is preliminary data.</text>
</comment>
<keyword evidence="2" id="KW-1185">Reference proteome</keyword>
<reference evidence="1" key="1">
    <citation type="journal article" date="2023" name="Insect Mol. Biol.">
        <title>Genome sequencing provides insights into the evolution of gene families encoding plant cell wall-degrading enzymes in longhorned beetles.</title>
        <authorList>
            <person name="Shin N.R."/>
            <person name="Okamura Y."/>
            <person name="Kirsch R."/>
            <person name="Pauchet Y."/>
        </authorList>
    </citation>
    <scope>NUCLEOTIDE SEQUENCE</scope>
    <source>
        <strain evidence="1">RBIC_L_NR</strain>
    </source>
</reference>
<accession>A0AAV8ZTD2</accession>
<name>A0AAV8ZTD2_9CUCU</name>
<evidence type="ECO:0000313" key="1">
    <source>
        <dbReference type="EMBL" id="KAJ8969482.1"/>
    </source>
</evidence>
<organism evidence="1 2">
    <name type="scientific">Rhamnusium bicolor</name>
    <dbReference type="NCBI Taxonomy" id="1586634"/>
    <lineage>
        <taxon>Eukaryota</taxon>
        <taxon>Metazoa</taxon>
        <taxon>Ecdysozoa</taxon>
        <taxon>Arthropoda</taxon>
        <taxon>Hexapoda</taxon>
        <taxon>Insecta</taxon>
        <taxon>Pterygota</taxon>
        <taxon>Neoptera</taxon>
        <taxon>Endopterygota</taxon>
        <taxon>Coleoptera</taxon>
        <taxon>Polyphaga</taxon>
        <taxon>Cucujiformia</taxon>
        <taxon>Chrysomeloidea</taxon>
        <taxon>Cerambycidae</taxon>
        <taxon>Lepturinae</taxon>
        <taxon>Rhagiini</taxon>
        <taxon>Rhamnusium</taxon>
    </lineage>
</organism>
<gene>
    <name evidence="1" type="ORF">NQ314_001737</name>
</gene>